<evidence type="ECO:0000313" key="3">
    <source>
        <dbReference type="EMBL" id="MBA8682425.1"/>
    </source>
</evidence>
<feature type="region of interest" description="Disordered" evidence="1">
    <location>
        <begin position="73"/>
        <end position="92"/>
    </location>
</feature>
<organism evidence="3 4">
    <name type="scientific">Stenotrophomonas tumulicola</name>
    <dbReference type="NCBI Taxonomy" id="1685415"/>
    <lineage>
        <taxon>Bacteria</taxon>
        <taxon>Pseudomonadati</taxon>
        <taxon>Pseudomonadota</taxon>
        <taxon>Gammaproteobacteria</taxon>
        <taxon>Lysobacterales</taxon>
        <taxon>Lysobacteraceae</taxon>
        <taxon>Stenotrophomonas</taxon>
    </lineage>
</organism>
<proteinExistence type="predicted"/>
<evidence type="ECO:0000313" key="4">
    <source>
        <dbReference type="Proteomes" id="UP000547058"/>
    </source>
</evidence>
<reference evidence="3 4" key="1">
    <citation type="submission" date="2020-08" db="EMBL/GenBank/DDBJ databases">
        <title>Stenotrophomonas tumulicola JCM 30961.</title>
        <authorList>
            <person name="Deng Y."/>
        </authorList>
    </citation>
    <scope>NUCLEOTIDE SEQUENCE [LARGE SCALE GENOMIC DNA]</scope>
    <source>
        <strain evidence="3 4">JCM 30961</strain>
    </source>
</reference>
<evidence type="ECO:0008006" key="5">
    <source>
        <dbReference type="Google" id="ProtNLM"/>
    </source>
</evidence>
<keyword evidence="2" id="KW-1133">Transmembrane helix</keyword>
<evidence type="ECO:0000256" key="2">
    <source>
        <dbReference type="SAM" id="Phobius"/>
    </source>
</evidence>
<dbReference type="EMBL" id="JACGXS010000005">
    <property type="protein sequence ID" value="MBA8682425.1"/>
    <property type="molecule type" value="Genomic_DNA"/>
</dbReference>
<comment type="caution">
    <text evidence="3">The sequence shown here is derived from an EMBL/GenBank/DDBJ whole genome shotgun (WGS) entry which is preliminary data.</text>
</comment>
<keyword evidence="4" id="KW-1185">Reference proteome</keyword>
<keyword evidence="2" id="KW-0812">Transmembrane</keyword>
<feature type="transmembrane region" description="Helical" evidence="2">
    <location>
        <begin position="20"/>
        <end position="37"/>
    </location>
</feature>
<dbReference type="AlphaFoldDB" id="A0A7W3FN08"/>
<evidence type="ECO:0000256" key="1">
    <source>
        <dbReference type="SAM" id="MobiDB-lite"/>
    </source>
</evidence>
<keyword evidence="2" id="KW-0472">Membrane</keyword>
<accession>A0A7W3FN08</accession>
<gene>
    <name evidence="3" type="ORF">H4O11_11475</name>
</gene>
<sequence length="215" mass="23309">MPTLALSRPPFSPPAVQRLLAWLVVIAVHALIGWWLMSTTRAGSQRTDEYRTSLRWLAPAPVPVSMAAATSRQQRAMPPPARQGAPVTQMPAATGPTADAIVETPPAPLDLGLRAGAVRGGDGIDATTLAPKLIGRRDLHPAFQAKPRYFRMRPQMSPQQVLQGVAQFLGLWPPGYAVDPCALGRQDMQYFQGAVDDMDRQALHDAIHQASAHCR</sequence>
<dbReference type="RefSeq" id="WP_182339566.1">
    <property type="nucleotide sequence ID" value="NZ_JACGXS010000005.1"/>
</dbReference>
<dbReference type="Proteomes" id="UP000547058">
    <property type="component" value="Unassembled WGS sequence"/>
</dbReference>
<name>A0A7W3FN08_9GAMM</name>
<protein>
    <recommendedName>
        <fullName evidence="5">Transmembrane protein</fullName>
    </recommendedName>
</protein>